<feature type="transmembrane region" description="Helical" evidence="1">
    <location>
        <begin position="200"/>
        <end position="221"/>
    </location>
</feature>
<dbReference type="SUPFAM" id="SSF103481">
    <property type="entry name" value="Multidrug resistance efflux transporter EmrE"/>
    <property type="match status" value="2"/>
</dbReference>
<feature type="transmembrane region" description="Helical" evidence="1">
    <location>
        <begin position="118"/>
        <end position="137"/>
    </location>
</feature>
<dbReference type="InterPro" id="IPR000620">
    <property type="entry name" value="EamA_dom"/>
</dbReference>
<keyword evidence="1" id="KW-0812">Transmembrane</keyword>
<feature type="transmembrane region" description="Helical" evidence="1">
    <location>
        <begin position="143"/>
        <end position="163"/>
    </location>
</feature>
<evidence type="ECO:0000313" key="3">
    <source>
        <dbReference type="EMBL" id="WKN36627.1"/>
    </source>
</evidence>
<gene>
    <name evidence="3" type="ORF">K4G66_30145</name>
</gene>
<keyword evidence="1" id="KW-0472">Membrane</keyword>
<feature type="transmembrane region" description="Helical" evidence="1">
    <location>
        <begin position="29"/>
        <end position="50"/>
    </location>
</feature>
<feature type="transmembrane region" description="Helical" evidence="1">
    <location>
        <begin position="175"/>
        <end position="194"/>
    </location>
</feature>
<dbReference type="Pfam" id="PF00892">
    <property type="entry name" value="EamA"/>
    <property type="match status" value="2"/>
</dbReference>
<dbReference type="PANTHER" id="PTHR22911">
    <property type="entry name" value="ACYL-MALONYL CONDENSING ENZYME-RELATED"/>
    <property type="match status" value="1"/>
</dbReference>
<dbReference type="InterPro" id="IPR037185">
    <property type="entry name" value="EmrE-like"/>
</dbReference>
<dbReference type="PANTHER" id="PTHR22911:SF102">
    <property type="entry name" value="MEMBRANE PROTEIN"/>
    <property type="match status" value="1"/>
</dbReference>
<sequence>MNPYLLAVFVIFVFGSSGAFIKIIGVSPIVLTFFRTAIPSLILFAYFSLVQRTPLFRTSVRWLLLGSFLNAGRIFLFILSYSYTSIANAVVIYYSWPVFATIFSRIWLGEPIPRRNQFLLLLPLLGVTIIFSNQNFSSQSQDLIGMSAMLGSAILYSFTVIIFKRTSYQYSGYETVFFQNLLGGIIFLPFAWTQLDDYQWHTYGLILGFVLSIGVVAFGLYFHALKQMKAATLSYLSYLEVVVATSYGILFFDETLTLHFIAGAALIILSTLLFKKG</sequence>
<feature type="transmembrane region" description="Helical" evidence="1">
    <location>
        <begin position="62"/>
        <end position="80"/>
    </location>
</feature>
<reference evidence="3" key="2">
    <citation type="journal article" date="2024" name="Antonie Van Leeuwenhoek">
        <title>Roseihalotalea indica gen. nov., sp. nov., a halophilic Bacteroidetes from mesopelagic Southwest Indian Ocean with higher carbohydrate metabolic potential.</title>
        <authorList>
            <person name="Chen B."/>
            <person name="Zhang M."/>
            <person name="Lin D."/>
            <person name="Ye J."/>
            <person name="Tang K."/>
        </authorList>
    </citation>
    <scope>NUCLEOTIDE SEQUENCE</scope>
    <source>
        <strain evidence="3">TK19036</strain>
    </source>
</reference>
<keyword evidence="1" id="KW-1133">Transmembrane helix</keyword>
<accession>A0AA49JIS7</accession>
<evidence type="ECO:0000256" key="1">
    <source>
        <dbReference type="SAM" id="Phobius"/>
    </source>
</evidence>
<dbReference type="Gene3D" id="1.10.3730.20">
    <property type="match status" value="1"/>
</dbReference>
<feature type="domain" description="EamA" evidence="2">
    <location>
        <begin position="144"/>
        <end position="273"/>
    </location>
</feature>
<protein>
    <submittedName>
        <fullName evidence="3">DMT family transporter</fullName>
    </submittedName>
</protein>
<organism evidence="3">
    <name type="scientific">Roseihalotalea indica</name>
    <dbReference type="NCBI Taxonomy" id="2867963"/>
    <lineage>
        <taxon>Bacteria</taxon>
        <taxon>Pseudomonadati</taxon>
        <taxon>Bacteroidota</taxon>
        <taxon>Cytophagia</taxon>
        <taxon>Cytophagales</taxon>
        <taxon>Catalimonadaceae</taxon>
        <taxon>Roseihalotalea</taxon>
    </lineage>
</organism>
<name>A0AA49JIS7_9BACT</name>
<feature type="domain" description="EamA" evidence="2">
    <location>
        <begin position="4"/>
        <end position="131"/>
    </location>
</feature>
<reference evidence="3" key="1">
    <citation type="journal article" date="2023" name="Comput. Struct. Biotechnol. J.">
        <title>Discovery of a novel marine Bacteroidetes with a rich repertoire of carbohydrate-active enzymes.</title>
        <authorList>
            <person name="Chen B."/>
            <person name="Liu G."/>
            <person name="Chen Q."/>
            <person name="Wang H."/>
            <person name="Liu L."/>
            <person name="Tang K."/>
        </authorList>
    </citation>
    <scope>NUCLEOTIDE SEQUENCE</scope>
    <source>
        <strain evidence="3">TK19036</strain>
    </source>
</reference>
<proteinExistence type="predicted"/>
<dbReference type="EMBL" id="CP120682">
    <property type="protein sequence ID" value="WKN36627.1"/>
    <property type="molecule type" value="Genomic_DNA"/>
</dbReference>
<feature type="transmembrane region" description="Helical" evidence="1">
    <location>
        <begin position="233"/>
        <end position="250"/>
    </location>
</feature>
<feature type="transmembrane region" description="Helical" evidence="1">
    <location>
        <begin position="256"/>
        <end position="274"/>
    </location>
</feature>
<feature type="transmembrane region" description="Helical" evidence="1">
    <location>
        <begin position="86"/>
        <end position="106"/>
    </location>
</feature>
<evidence type="ECO:0000259" key="2">
    <source>
        <dbReference type="Pfam" id="PF00892"/>
    </source>
</evidence>
<dbReference type="GO" id="GO:0016020">
    <property type="term" value="C:membrane"/>
    <property type="evidence" value="ECO:0007669"/>
    <property type="project" value="InterPro"/>
</dbReference>
<dbReference type="AlphaFoldDB" id="A0AA49JIS7"/>